<reference evidence="2 3" key="1">
    <citation type="submission" date="2016-11" db="EMBL/GenBank/DDBJ databases">
        <authorList>
            <person name="Jaros S."/>
            <person name="Januszkiewicz K."/>
            <person name="Wedrychowicz H."/>
        </authorList>
    </citation>
    <scope>NUCLEOTIDE SEQUENCE [LARGE SCALE GENOMIC DNA]</scope>
    <source>
        <strain evidence="2 3">DSM 8605</strain>
    </source>
</reference>
<organism evidence="2 3">
    <name type="scientific">Clostridium grantii DSM 8605</name>
    <dbReference type="NCBI Taxonomy" id="1121316"/>
    <lineage>
        <taxon>Bacteria</taxon>
        <taxon>Bacillati</taxon>
        <taxon>Bacillota</taxon>
        <taxon>Clostridia</taxon>
        <taxon>Eubacteriales</taxon>
        <taxon>Clostridiaceae</taxon>
        <taxon>Clostridium</taxon>
    </lineage>
</organism>
<dbReference type="SMART" id="SM00418">
    <property type="entry name" value="HTH_ARSR"/>
    <property type="match status" value="1"/>
</dbReference>
<protein>
    <submittedName>
        <fullName evidence="2">Predicted transcriptional regulator</fullName>
    </submittedName>
</protein>
<gene>
    <name evidence="2" type="ORF">SAMN02745207_01556</name>
</gene>
<dbReference type="GO" id="GO:0003700">
    <property type="term" value="F:DNA-binding transcription factor activity"/>
    <property type="evidence" value="ECO:0007669"/>
    <property type="project" value="InterPro"/>
</dbReference>
<dbReference type="EMBL" id="FQXM01000007">
    <property type="protein sequence ID" value="SHH57527.1"/>
    <property type="molecule type" value="Genomic_DNA"/>
</dbReference>
<dbReference type="CDD" id="cd00090">
    <property type="entry name" value="HTH_ARSR"/>
    <property type="match status" value="1"/>
</dbReference>
<accession>A0A1M5U3C5</accession>
<dbReference type="Pfam" id="PF01022">
    <property type="entry name" value="HTH_5"/>
    <property type="match status" value="1"/>
</dbReference>
<dbReference type="InterPro" id="IPR036390">
    <property type="entry name" value="WH_DNA-bd_sf"/>
</dbReference>
<evidence type="ECO:0000313" key="2">
    <source>
        <dbReference type="EMBL" id="SHH57527.1"/>
    </source>
</evidence>
<dbReference type="Proteomes" id="UP000184447">
    <property type="component" value="Unassembled WGS sequence"/>
</dbReference>
<dbReference type="InterPro" id="IPR036388">
    <property type="entry name" value="WH-like_DNA-bd_sf"/>
</dbReference>
<sequence length="301" mass="33757">MKIAVTSENLDFFQCFSSEKKLKIIELLIDKPMNIGEIANELDVSSTIITRHINALESAGLITCQLSPGKRGLQKVCSISTNEVILDFTSKNTLPSNSITFELPIGHYSNYKVEPTCGLASVENYIGMVDDPRYFSNPDKTKASLLWFQSGYVEYELPSYLFDKTDQIQSINISLELCSEFPGHKDEFPSDIHFYINDELLGFWTSPGNFGNKKGTYTPDWFSCGTEYGLLKTLIVDNTGSYIDGVKLSDVKLSQLKLNNKNNQRLRLSSPKETSHPGGVTIFGKGYGNYDQDIKVTINYK</sequence>
<proteinExistence type="predicted"/>
<name>A0A1M5U3C5_9CLOT</name>
<dbReference type="STRING" id="1121316.SAMN02745207_01556"/>
<keyword evidence="3" id="KW-1185">Reference proteome</keyword>
<feature type="domain" description="HTH arsR-type" evidence="1">
    <location>
        <begin position="11"/>
        <end position="94"/>
    </location>
</feature>
<dbReference type="InterPro" id="IPR001845">
    <property type="entry name" value="HTH_ArsR_DNA-bd_dom"/>
</dbReference>
<dbReference type="InterPro" id="IPR011991">
    <property type="entry name" value="ArsR-like_HTH"/>
</dbReference>
<dbReference type="SUPFAM" id="SSF46785">
    <property type="entry name" value="Winged helix' DNA-binding domain"/>
    <property type="match status" value="1"/>
</dbReference>
<dbReference type="Gene3D" id="1.10.10.10">
    <property type="entry name" value="Winged helix-like DNA-binding domain superfamily/Winged helix DNA-binding domain"/>
    <property type="match status" value="1"/>
</dbReference>
<evidence type="ECO:0000259" key="1">
    <source>
        <dbReference type="SMART" id="SM00418"/>
    </source>
</evidence>
<dbReference type="AlphaFoldDB" id="A0A1M5U3C5"/>
<evidence type="ECO:0000313" key="3">
    <source>
        <dbReference type="Proteomes" id="UP000184447"/>
    </source>
</evidence>